<dbReference type="Pfam" id="PF12836">
    <property type="entry name" value="HHH_3"/>
    <property type="match status" value="1"/>
</dbReference>
<organism evidence="2 3">
    <name type="scientific">Alistipes dispar</name>
    <dbReference type="NCBI Taxonomy" id="2585119"/>
    <lineage>
        <taxon>Bacteria</taxon>
        <taxon>Pseudomonadati</taxon>
        <taxon>Bacteroidota</taxon>
        <taxon>Bacteroidia</taxon>
        <taxon>Bacteroidales</taxon>
        <taxon>Rikenellaceae</taxon>
        <taxon>Alistipes</taxon>
    </lineage>
</organism>
<dbReference type="KEGG" id="ada:A5CPEGH6_18270"/>
<proteinExistence type="predicted"/>
<evidence type="ECO:0000256" key="1">
    <source>
        <dbReference type="SAM" id="Phobius"/>
    </source>
</evidence>
<evidence type="ECO:0000313" key="2">
    <source>
        <dbReference type="EMBL" id="BBL07189.1"/>
    </source>
</evidence>
<dbReference type="Gene3D" id="1.10.150.280">
    <property type="entry name" value="AF1531-like domain"/>
    <property type="match status" value="1"/>
</dbReference>
<dbReference type="GeneID" id="98673811"/>
<dbReference type="OrthoDB" id="981124at2"/>
<dbReference type="PANTHER" id="PTHR21180:SF32">
    <property type="entry name" value="ENDONUCLEASE_EXONUCLEASE_PHOSPHATASE FAMILY DOMAIN-CONTAINING PROTEIN 1"/>
    <property type="match status" value="1"/>
</dbReference>
<gene>
    <name evidence="2" type="ORF">A5CPEGH6_18270</name>
</gene>
<dbReference type="AlphaFoldDB" id="A0A4Y1X3Y5"/>
<dbReference type="PANTHER" id="PTHR21180">
    <property type="entry name" value="ENDONUCLEASE/EXONUCLEASE/PHOSPHATASE FAMILY DOMAIN-CONTAINING PROTEIN 1"/>
    <property type="match status" value="1"/>
</dbReference>
<dbReference type="Proteomes" id="UP000319374">
    <property type="component" value="Chromosome"/>
</dbReference>
<feature type="transmembrane region" description="Helical" evidence="1">
    <location>
        <begin position="12"/>
        <end position="30"/>
    </location>
</feature>
<protein>
    <recommendedName>
        <fullName evidence="4">Competence protein ComEA</fullName>
    </recommendedName>
</protein>
<dbReference type="EMBL" id="AP019736">
    <property type="protein sequence ID" value="BBL07189.1"/>
    <property type="molecule type" value="Genomic_DNA"/>
</dbReference>
<keyword evidence="3" id="KW-1185">Reference proteome</keyword>
<evidence type="ECO:0008006" key="4">
    <source>
        <dbReference type="Google" id="ProtNLM"/>
    </source>
</evidence>
<dbReference type="InterPro" id="IPR010994">
    <property type="entry name" value="RuvA_2-like"/>
</dbReference>
<evidence type="ECO:0000313" key="3">
    <source>
        <dbReference type="Proteomes" id="UP000319374"/>
    </source>
</evidence>
<dbReference type="InterPro" id="IPR051675">
    <property type="entry name" value="Endo/Exo/Phosphatase_dom_1"/>
</dbReference>
<sequence>MARLFSEREIRAVAVFLPLAGLLVAALVLVRPKADPEAARRAEAAMEERRDSVELHPFDPNTADFEELLGLGLSKYEAVSLLKFRAAGKVFRIPEDVALCYGIGDSLYRRLAPWIRIGRRYAIAPRTYRPGRILPEPLAPSPFRIDTVSARYLRAIGALSKRQAEAFVRWRDLSGIRDMEELRACYVVSDSVAAALEPYVIFPERQPRPIDRPVELNTADSAALRSVTGIGEKTVMRIIRYRERLGGFRSAEQLAEIPGVTESNYEKILKQISCDSCRIRKIDINFADPKTLGRHPYIAPRTLRKLLKVRQLKGGWSTAEELIEDDILTREEAARLAPYLEFGSPGGTTDE</sequence>
<name>A0A4Y1X3Y5_9BACT</name>
<reference evidence="3" key="1">
    <citation type="submission" date="2019-06" db="EMBL/GenBank/DDBJ databases">
        <title>Alistipes onderdonkii subsp. vulgaris subsp. nov., Alistipes dispar sp. nov. and Alistipes communis sp. nov., isolated from human faeces, and creation of Alistipes onderdonkii subsp. onderdonkii subsp. nov.</title>
        <authorList>
            <person name="Sakamoto M."/>
            <person name="Ikeyama N."/>
            <person name="Ogata Y."/>
            <person name="Suda W."/>
            <person name="Iino T."/>
            <person name="Hattori M."/>
            <person name="Ohkuma M."/>
        </authorList>
    </citation>
    <scope>NUCLEOTIDE SEQUENCE [LARGE SCALE GENOMIC DNA]</scope>
    <source>
        <strain evidence="3">5CPEGH6</strain>
    </source>
</reference>
<keyword evidence="1" id="KW-0812">Transmembrane</keyword>
<keyword evidence="1" id="KW-1133">Transmembrane helix</keyword>
<dbReference type="GO" id="GO:0015628">
    <property type="term" value="P:protein secretion by the type II secretion system"/>
    <property type="evidence" value="ECO:0007669"/>
    <property type="project" value="TreeGrafter"/>
</dbReference>
<keyword evidence="1" id="KW-0472">Membrane</keyword>
<dbReference type="RefSeq" id="WP_141429266.1">
    <property type="nucleotide sequence ID" value="NZ_AP019736.1"/>
</dbReference>
<accession>A0A4Y1X3Y5</accession>
<dbReference type="SUPFAM" id="SSF47781">
    <property type="entry name" value="RuvA domain 2-like"/>
    <property type="match status" value="4"/>
</dbReference>
<dbReference type="GO" id="GO:0015627">
    <property type="term" value="C:type II protein secretion system complex"/>
    <property type="evidence" value="ECO:0007669"/>
    <property type="project" value="TreeGrafter"/>
</dbReference>